<dbReference type="AlphaFoldDB" id="A0A9P9IEL7"/>
<comment type="similarity">
    <text evidence="1 3">Belongs to the type-B carboxylesterase/lipase family.</text>
</comment>
<dbReference type="Gene3D" id="3.40.50.1820">
    <property type="entry name" value="alpha/beta hydrolase"/>
    <property type="match status" value="1"/>
</dbReference>
<keyword evidence="6" id="KW-1185">Reference proteome</keyword>
<accession>A0A9P9IEL7</accession>
<protein>
    <recommendedName>
        <fullName evidence="3">Carboxylic ester hydrolase</fullName>
        <ecNumber evidence="3">3.1.1.-</ecNumber>
    </recommendedName>
</protein>
<dbReference type="PROSITE" id="PS51257">
    <property type="entry name" value="PROKAR_LIPOPROTEIN"/>
    <property type="match status" value="1"/>
</dbReference>
<evidence type="ECO:0000313" key="5">
    <source>
        <dbReference type="EMBL" id="KAH7117916.1"/>
    </source>
</evidence>
<reference evidence="5" key="1">
    <citation type="journal article" date="2021" name="Nat. Commun.">
        <title>Genetic determinants of endophytism in the Arabidopsis root mycobiome.</title>
        <authorList>
            <person name="Mesny F."/>
            <person name="Miyauchi S."/>
            <person name="Thiergart T."/>
            <person name="Pickel B."/>
            <person name="Atanasova L."/>
            <person name="Karlsson M."/>
            <person name="Huettel B."/>
            <person name="Barry K.W."/>
            <person name="Haridas S."/>
            <person name="Chen C."/>
            <person name="Bauer D."/>
            <person name="Andreopoulos W."/>
            <person name="Pangilinan J."/>
            <person name="LaButti K."/>
            <person name="Riley R."/>
            <person name="Lipzen A."/>
            <person name="Clum A."/>
            <person name="Drula E."/>
            <person name="Henrissat B."/>
            <person name="Kohler A."/>
            <person name="Grigoriev I.V."/>
            <person name="Martin F.M."/>
            <person name="Hacquard S."/>
        </authorList>
    </citation>
    <scope>NUCLEOTIDE SEQUENCE</scope>
    <source>
        <strain evidence="5">MPI-CAGE-CH-0243</strain>
    </source>
</reference>
<evidence type="ECO:0000259" key="4">
    <source>
        <dbReference type="Pfam" id="PF00135"/>
    </source>
</evidence>
<evidence type="ECO:0000256" key="1">
    <source>
        <dbReference type="ARBA" id="ARBA00005964"/>
    </source>
</evidence>
<dbReference type="EMBL" id="JAGMWT010000013">
    <property type="protein sequence ID" value="KAH7117916.1"/>
    <property type="molecule type" value="Genomic_DNA"/>
</dbReference>
<feature type="domain" description="Carboxylesterase type B" evidence="4">
    <location>
        <begin position="25"/>
        <end position="509"/>
    </location>
</feature>
<dbReference type="InterPro" id="IPR050309">
    <property type="entry name" value="Type-B_Carboxylest/Lipase"/>
</dbReference>
<dbReference type="PANTHER" id="PTHR11559">
    <property type="entry name" value="CARBOXYLESTERASE"/>
    <property type="match status" value="1"/>
</dbReference>
<sequence>MAKVWTIFTLLAGSVACAPAKDSLTVDVDYAVYQGVRNNGTGLNVWKGIRYAAPPVGNLRWRTPQSPETVRNKTISANDFGPICPQSFPSIPNPPFIPGDEDCLFLNVYAPSTDKKLPVLVWIHGGGYGLGDGRQDLSEIINANGKSFIGISIQYRLGAFGFLSSDEVKQQGALNAGLLDTELALKWVQTHASKFGGDPRKVTISGESAGGGAVMLFGIARDGRLGDSLYRNGIAASPWLPVQYDYNHATPTAHFRDFASKVGCGNASVVLDCLRKVDSLSLQQASNSISTGGTYATWAFLPVTDGSFITNRPSIALKSKKLNGKAILAANNANEGALFVLPNINTLDDLKTWLHLDFPALTPTEIQKILDAYPSTDSPVDPTTPRFATNGLDSPTAVNMSQVASGQQQRAYNIHAEARFVCPSYWLNNAYTSSYHYQYSVPFASHGDDVPAYFGPSTPNQSASFSLAIRKIWGKFIVQSNPSVSSEPAVANWPKWSAGDRSKLVNLNTTGGVPYQAVTQFGATVTQFREPGVENRFSVVDAWEWEGGRGKRCEFWRSLADRISI</sequence>
<comment type="caution">
    <text evidence="5">The sequence shown here is derived from an EMBL/GenBank/DDBJ whole genome shotgun (WGS) entry which is preliminary data.</text>
</comment>
<dbReference type="SUPFAM" id="SSF53474">
    <property type="entry name" value="alpha/beta-Hydrolases"/>
    <property type="match status" value="1"/>
</dbReference>
<dbReference type="PROSITE" id="PS00941">
    <property type="entry name" value="CARBOXYLESTERASE_B_2"/>
    <property type="match status" value="1"/>
</dbReference>
<feature type="signal peptide" evidence="3">
    <location>
        <begin position="1"/>
        <end position="17"/>
    </location>
</feature>
<dbReference type="OrthoDB" id="408631at2759"/>
<dbReference type="InterPro" id="IPR019819">
    <property type="entry name" value="Carboxylesterase_B_CS"/>
</dbReference>
<proteinExistence type="inferred from homology"/>
<keyword evidence="2 3" id="KW-0378">Hydrolase</keyword>
<keyword evidence="3" id="KW-0732">Signal</keyword>
<evidence type="ECO:0000313" key="6">
    <source>
        <dbReference type="Proteomes" id="UP000700596"/>
    </source>
</evidence>
<evidence type="ECO:0000256" key="3">
    <source>
        <dbReference type="RuleBase" id="RU361235"/>
    </source>
</evidence>
<dbReference type="Pfam" id="PF00135">
    <property type="entry name" value="COesterase"/>
    <property type="match status" value="1"/>
</dbReference>
<dbReference type="InterPro" id="IPR002018">
    <property type="entry name" value="CarbesteraseB"/>
</dbReference>
<organism evidence="5 6">
    <name type="scientific">Dendryphion nanum</name>
    <dbReference type="NCBI Taxonomy" id="256645"/>
    <lineage>
        <taxon>Eukaryota</taxon>
        <taxon>Fungi</taxon>
        <taxon>Dikarya</taxon>
        <taxon>Ascomycota</taxon>
        <taxon>Pezizomycotina</taxon>
        <taxon>Dothideomycetes</taxon>
        <taxon>Pleosporomycetidae</taxon>
        <taxon>Pleosporales</taxon>
        <taxon>Torulaceae</taxon>
        <taxon>Dendryphion</taxon>
    </lineage>
</organism>
<dbReference type="EC" id="3.1.1.-" evidence="3"/>
<dbReference type="PROSITE" id="PS00122">
    <property type="entry name" value="CARBOXYLESTERASE_B_1"/>
    <property type="match status" value="1"/>
</dbReference>
<dbReference type="GO" id="GO:0016787">
    <property type="term" value="F:hydrolase activity"/>
    <property type="evidence" value="ECO:0007669"/>
    <property type="project" value="UniProtKB-KW"/>
</dbReference>
<evidence type="ECO:0000256" key="2">
    <source>
        <dbReference type="ARBA" id="ARBA00022801"/>
    </source>
</evidence>
<dbReference type="Proteomes" id="UP000700596">
    <property type="component" value="Unassembled WGS sequence"/>
</dbReference>
<gene>
    <name evidence="5" type="ORF">B0J11DRAFT_95174</name>
</gene>
<dbReference type="InterPro" id="IPR029058">
    <property type="entry name" value="AB_hydrolase_fold"/>
</dbReference>
<feature type="chain" id="PRO_5040535561" description="Carboxylic ester hydrolase" evidence="3">
    <location>
        <begin position="18"/>
        <end position="565"/>
    </location>
</feature>
<dbReference type="InterPro" id="IPR019826">
    <property type="entry name" value="Carboxylesterase_B_AS"/>
</dbReference>
<name>A0A9P9IEL7_9PLEO</name>